<dbReference type="Gene3D" id="3.40.50.300">
    <property type="entry name" value="P-loop containing nucleotide triphosphate hydrolases"/>
    <property type="match status" value="1"/>
</dbReference>
<dbReference type="GO" id="GO:0016887">
    <property type="term" value="F:ATP hydrolysis activity"/>
    <property type="evidence" value="ECO:0007669"/>
    <property type="project" value="TreeGrafter"/>
</dbReference>
<dbReference type="InterPro" id="IPR025669">
    <property type="entry name" value="AAA_dom"/>
</dbReference>
<dbReference type="RefSeq" id="WP_136896939.1">
    <property type="nucleotide sequence ID" value="NZ_SWJE01000011.1"/>
</dbReference>
<organism evidence="4 5">
    <name type="scientific">Trinickia terrae</name>
    <dbReference type="NCBI Taxonomy" id="2571161"/>
    <lineage>
        <taxon>Bacteria</taxon>
        <taxon>Pseudomonadati</taxon>
        <taxon>Pseudomonadota</taxon>
        <taxon>Betaproteobacteria</taxon>
        <taxon>Burkholderiales</taxon>
        <taxon>Burkholderiaceae</taxon>
        <taxon>Trinickia</taxon>
    </lineage>
</organism>
<evidence type="ECO:0000259" key="3">
    <source>
        <dbReference type="Pfam" id="PF13614"/>
    </source>
</evidence>
<comment type="caution">
    <text evidence="4">The sequence shown here is derived from an EMBL/GenBank/DDBJ whole genome shotgun (WGS) entry which is preliminary data.</text>
</comment>
<dbReference type="InterPro" id="IPR050625">
    <property type="entry name" value="ParA/MinD_ATPase"/>
</dbReference>
<dbReference type="Gene3D" id="3.40.50.2300">
    <property type="match status" value="1"/>
</dbReference>
<dbReference type="GO" id="GO:0051782">
    <property type="term" value="P:negative regulation of cell division"/>
    <property type="evidence" value="ECO:0007669"/>
    <property type="project" value="TreeGrafter"/>
</dbReference>
<dbReference type="Pfam" id="PF13614">
    <property type="entry name" value="AAA_31"/>
    <property type="match status" value="1"/>
</dbReference>
<keyword evidence="1" id="KW-0547">Nucleotide-binding</keyword>
<protein>
    <submittedName>
        <fullName evidence="4">Fimbrial protein</fullName>
    </submittedName>
</protein>
<evidence type="ECO:0000256" key="1">
    <source>
        <dbReference type="ARBA" id="ARBA00022741"/>
    </source>
</evidence>
<dbReference type="Proteomes" id="UP000305539">
    <property type="component" value="Unassembled WGS sequence"/>
</dbReference>
<dbReference type="SUPFAM" id="SSF52172">
    <property type="entry name" value="CheY-like"/>
    <property type="match status" value="1"/>
</dbReference>
<dbReference type="PANTHER" id="PTHR43384:SF6">
    <property type="entry name" value="SEPTUM SITE-DETERMINING PROTEIN MIND HOMOLOG, CHLOROPLASTIC"/>
    <property type="match status" value="1"/>
</dbReference>
<gene>
    <name evidence="4" type="ORF">FAZ69_20580</name>
</gene>
<feature type="domain" description="AAA" evidence="3">
    <location>
        <begin position="148"/>
        <end position="309"/>
    </location>
</feature>
<dbReference type="GO" id="GO:0005829">
    <property type="term" value="C:cytosol"/>
    <property type="evidence" value="ECO:0007669"/>
    <property type="project" value="TreeGrafter"/>
</dbReference>
<dbReference type="InterPro" id="IPR027417">
    <property type="entry name" value="P-loop_NTPase"/>
</dbReference>
<sequence>MNVAEHQAHPEHQASSQREVDFLAIVADEASASVINNLILDQHISHAQARVGTFNETIALIEKMEHPPRQLIVDVSDSAMPLSDLTRLAQVCDPSVAVIAIGKQNDVGLFRNLLRIGVQDYVVKPLTADLLRRSLTANEPVMQVRMGKVLGLAGARGGVGVTTIGVALARRLAGERRRVVYLDLNLHGGSACSQLDLPSNNGLIELLEFDARPEPQSVERMLVSKGGRLAILSGEHPYGSEVPIRTGAVAEIIDTLKRHFHYVLVDVPARAGRLTDEALHAANHVYLVADRSVHGAHECARLVRFVQELPGERSVSVLLNNPLEPVAGRVSASDFGDAFGRLVACELPYDPKALAFAENLGEPVNRGRQHSGFRGAIDALVREMTGAQHTAKTTQPWYASLLKKPGRSA</sequence>
<reference evidence="4 5" key="1">
    <citation type="submission" date="2019-04" db="EMBL/GenBank/DDBJ databases">
        <title>Trinickia sp. 7GSK02, isolated from subtropical forest soil.</title>
        <authorList>
            <person name="Gao Z.-H."/>
            <person name="Qiu L.-H."/>
        </authorList>
    </citation>
    <scope>NUCLEOTIDE SEQUENCE [LARGE SCALE GENOMIC DNA]</scope>
    <source>
        <strain evidence="4 5">7GSK02</strain>
    </source>
</reference>
<dbReference type="InterPro" id="IPR011006">
    <property type="entry name" value="CheY-like_superfamily"/>
</dbReference>
<dbReference type="PANTHER" id="PTHR43384">
    <property type="entry name" value="SEPTUM SITE-DETERMINING PROTEIN MIND HOMOLOG, CHLOROPLASTIC-RELATED"/>
    <property type="match status" value="1"/>
</dbReference>
<dbReference type="AlphaFoldDB" id="A0A4U1I001"/>
<evidence type="ECO:0000313" key="5">
    <source>
        <dbReference type="Proteomes" id="UP000305539"/>
    </source>
</evidence>
<dbReference type="GO" id="GO:0005524">
    <property type="term" value="F:ATP binding"/>
    <property type="evidence" value="ECO:0007669"/>
    <property type="project" value="UniProtKB-KW"/>
</dbReference>
<evidence type="ECO:0000256" key="2">
    <source>
        <dbReference type="ARBA" id="ARBA00022840"/>
    </source>
</evidence>
<dbReference type="GO" id="GO:0009898">
    <property type="term" value="C:cytoplasmic side of plasma membrane"/>
    <property type="evidence" value="ECO:0007669"/>
    <property type="project" value="TreeGrafter"/>
</dbReference>
<keyword evidence="2" id="KW-0067">ATP-binding</keyword>
<dbReference type="EMBL" id="SWJE01000011">
    <property type="protein sequence ID" value="TKC86256.1"/>
    <property type="molecule type" value="Genomic_DNA"/>
</dbReference>
<keyword evidence="5" id="KW-1185">Reference proteome</keyword>
<dbReference type="SUPFAM" id="SSF52540">
    <property type="entry name" value="P-loop containing nucleoside triphosphate hydrolases"/>
    <property type="match status" value="1"/>
</dbReference>
<name>A0A4U1I001_9BURK</name>
<proteinExistence type="predicted"/>
<dbReference type="OrthoDB" id="8595957at2"/>
<accession>A0A4U1I001</accession>
<evidence type="ECO:0000313" key="4">
    <source>
        <dbReference type="EMBL" id="TKC86256.1"/>
    </source>
</evidence>